<feature type="region of interest" description="Disordered" evidence="1">
    <location>
        <begin position="1590"/>
        <end position="1624"/>
    </location>
</feature>
<dbReference type="Gene3D" id="1.25.40.10">
    <property type="entry name" value="Tetratricopeptide repeat domain"/>
    <property type="match status" value="1"/>
</dbReference>
<feature type="region of interest" description="Disordered" evidence="1">
    <location>
        <begin position="693"/>
        <end position="734"/>
    </location>
</feature>
<dbReference type="PANTHER" id="PTHR20916">
    <property type="entry name" value="CYSTEINE AND GLYCINE-RICH PROTEIN 2 BINDING PROTEIN"/>
    <property type="match status" value="1"/>
</dbReference>
<dbReference type="PANTHER" id="PTHR20916:SF26">
    <property type="entry name" value="CYSTEINE-RICH PROTEIN 2-BINDING PROTEIN"/>
    <property type="match status" value="1"/>
</dbReference>
<dbReference type="EMBL" id="NBCO01000033">
    <property type="protein sequence ID" value="ORC85741.1"/>
    <property type="molecule type" value="Genomic_DNA"/>
</dbReference>
<organism evidence="2 3">
    <name type="scientific">Trypanosoma theileri</name>
    <dbReference type="NCBI Taxonomy" id="67003"/>
    <lineage>
        <taxon>Eukaryota</taxon>
        <taxon>Discoba</taxon>
        <taxon>Euglenozoa</taxon>
        <taxon>Kinetoplastea</taxon>
        <taxon>Metakinetoplastina</taxon>
        <taxon>Trypanosomatida</taxon>
        <taxon>Trypanosomatidae</taxon>
        <taxon>Trypanosoma</taxon>
    </lineage>
</organism>
<comment type="caution">
    <text evidence="2">The sequence shown here is derived from an EMBL/GenBank/DDBJ whole genome shotgun (WGS) entry which is preliminary data.</text>
</comment>
<keyword evidence="3" id="KW-1185">Reference proteome</keyword>
<dbReference type="VEuPathDB" id="TriTrypDB:TM35_000331980"/>
<dbReference type="InterPro" id="IPR011990">
    <property type="entry name" value="TPR-like_helical_dom_sf"/>
</dbReference>
<protein>
    <submittedName>
        <fullName evidence="2">Uncharacterized protein</fullName>
    </submittedName>
</protein>
<feature type="compositionally biased region" description="Basic and acidic residues" evidence="1">
    <location>
        <begin position="701"/>
        <end position="717"/>
    </location>
</feature>
<gene>
    <name evidence="2" type="ORF">TM35_000331980</name>
</gene>
<proteinExistence type="predicted"/>
<feature type="region of interest" description="Disordered" evidence="1">
    <location>
        <begin position="1035"/>
        <end position="1065"/>
    </location>
</feature>
<accession>A0A1X0NMD4</accession>
<reference evidence="2 3" key="1">
    <citation type="submission" date="2017-03" db="EMBL/GenBank/DDBJ databases">
        <title>An alternative strategy for trypanosome survival in the mammalian bloodstream revealed through genome and transcriptome analysis of the ubiquitous bovine parasite Trypanosoma (Megatrypanum) theileri.</title>
        <authorList>
            <person name="Kelly S."/>
            <person name="Ivens A."/>
            <person name="Mott A."/>
            <person name="O'Neill E."/>
            <person name="Emms D."/>
            <person name="Macleod O."/>
            <person name="Voorheis P."/>
            <person name="Matthews J."/>
            <person name="Matthews K."/>
            <person name="Carrington M."/>
        </authorList>
    </citation>
    <scope>NUCLEOTIDE SEQUENCE [LARGE SCALE GENOMIC DNA]</scope>
    <source>
        <strain evidence="2">Edinburgh</strain>
    </source>
</reference>
<feature type="compositionally biased region" description="Low complexity" evidence="1">
    <location>
        <begin position="1591"/>
        <end position="1610"/>
    </location>
</feature>
<feature type="compositionally biased region" description="Low complexity" evidence="1">
    <location>
        <begin position="1039"/>
        <end position="1059"/>
    </location>
</feature>
<dbReference type="RefSeq" id="XP_028879807.1">
    <property type="nucleotide sequence ID" value="XM_029028954.1"/>
</dbReference>
<feature type="compositionally biased region" description="Polar residues" evidence="1">
    <location>
        <begin position="350"/>
        <end position="360"/>
    </location>
</feature>
<feature type="compositionally biased region" description="Low complexity" evidence="1">
    <location>
        <begin position="1299"/>
        <end position="1316"/>
    </location>
</feature>
<feature type="compositionally biased region" description="Low complexity" evidence="1">
    <location>
        <begin position="718"/>
        <end position="728"/>
    </location>
</feature>
<feature type="region of interest" description="Disordered" evidence="1">
    <location>
        <begin position="346"/>
        <end position="397"/>
    </location>
</feature>
<sequence>MRNAVRRLCSNNKRRGGNIIINSNNDKKNALKSLISLSSSSSSSSSYHLLEELQDRFRRLDGLSTTRKGVLLRDWQRFASVMRETSMDCSSTHALLSEDSSSSSLTAAALTAEVYSGRKNIGNHNRKGEELCRVLRIVSEFIASTGTCSDPTVPLPNGYADLSPMNGIRRATLVLNYTETVLLLSNDHMAALVALTFGRSHSTDTELTLEEEKEKEQSDSNTRCTLRWINEGDPTTRTATIEEDEDEEESDGAPLTSLETVALLRWCTWHVRTALCGFHKDDSLTMESFRTIVRLVSRFLTVLVDGGLRRGAVENITDEYALSDMAYIVMDELLNILNAKATDISHNDESSLSTPVDSLENTNTTISTSNNKSSSSNNNSNSGRDVDGDNDSGVSNIRDEKSISNVSRWSNLQIHEDAQHALLCSQREHWERALSLLIRVRSWNDSLIKKNKEKNDDNDNKKNKDMRSSTVLTHEILYTLVESPRTVLQTLQYILAQHGQWSVCMELWQETVRRRSVLETTYLSSSLSLSSSSSTQELSPFAALHHPFNVDNIVTALAFVNAKPFKAVVGSSEGDSLELPARLLRLLLYLGIVPNRTLSPAEFAALLKQSFGLSLGRGGVAGILSPAYVWRLAASHPHRARATLCLMCFHMVVRNGLTHTLELEDLYVVTCISRRFLQEQYRAAEATSSSVMIRCEDEEENDKKDENQQKNPNEDSIKSNSSNNNNNDDNTDEYEKNAFGPLPVYFAPATRRSTTATETHIVAITDAFLSMQQSIFPVQEEKDLNNHTHHLNPKRPGRSAVLLTLVSHELMALLTMAPYGRALERTWRAALAALPHDTNLTDDLHYDNRYYTYNHKHNYNYDNSNSGLAMRPSRSVAALAQALRRRALDPGGRPLIDPLVQLAPQLSAFAVGRIVHSPLGRQLTWRQCLLLLPCTPWGSRVQRHLLRRVVLEGGGDVEGLRGLMQVNGTLPPRWLHEAPTLAADMRVLTILTEHDWRRALTAYVESGERVRQACAPHVARLVISAGVWYTPRVPSTDLSSSSSSTTTTNSSSNSNSNNNTREDEVDHNGRALRLLFRVALRAVGGDRVAEEMLRGSLLRGRWAAGLAFHQFLQHDQPEMLRSNKKMELYVALLCKGLLSQTAMARAIAEVSRSARGAAWKEACETFLQYMTEGGMNGGNPNKRRSEGLITTVNKIQKEGEKTMDDDIPLSSGSWSSLFHVRVPSQLSHFAHTVRYSMICSEYWEQALRYFPIHSLPLPLHHQIQLQRFIGGILGNMESKEEKTDSQGNEGQEDGRVMPSSSASSSLTTIAGATTHSPSPLSLSLVQIALQDKLHRTKSPIVKTSAAAVERTLRVLQQRGQWEQAMLVYEHALANRCFPHTAGSIVLGACLPSWEASLYCFAHLSERMRPDAMTTALALQACARGQQWVLALRILKQSVLTTAVAAPRVIDYAVKAALNSGAWQAALCVARQYRGSSSSTSSPVLANTIMHVLVITKCWDDAVGFFYECIMRGMRPLDESLTLAIKASEAVSAEYRDAARVVSVIASALEDFFHVEGVVQEHVLVVYREISSKPHAGVDSHLILVSFARSVSSGSGNSNSDSSSDSDSGNSTNISENETDKLPRN</sequence>
<dbReference type="GO" id="GO:0004402">
    <property type="term" value="F:histone acetyltransferase activity"/>
    <property type="evidence" value="ECO:0007669"/>
    <property type="project" value="TreeGrafter"/>
</dbReference>
<feature type="compositionally biased region" description="Low complexity" evidence="1">
    <location>
        <begin position="361"/>
        <end position="383"/>
    </location>
</feature>
<name>A0A1X0NMD4_9TRYP</name>
<dbReference type="OrthoDB" id="273695at2759"/>
<feature type="region of interest" description="Disordered" evidence="1">
    <location>
        <begin position="1278"/>
        <end position="1316"/>
    </location>
</feature>
<evidence type="ECO:0000313" key="3">
    <source>
        <dbReference type="Proteomes" id="UP000192257"/>
    </source>
</evidence>
<evidence type="ECO:0000256" key="1">
    <source>
        <dbReference type="SAM" id="MobiDB-lite"/>
    </source>
</evidence>
<dbReference type="Proteomes" id="UP000192257">
    <property type="component" value="Unassembled WGS sequence"/>
</dbReference>
<evidence type="ECO:0000313" key="2">
    <source>
        <dbReference type="EMBL" id="ORC85741.1"/>
    </source>
</evidence>
<dbReference type="GeneID" id="39988734"/>